<dbReference type="OrthoDB" id="9775927at2"/>
<keyword evidence="1" id="KW-0830">Ubiquinone</keyword>
<evidence type="ECO:0000313" key="2">
    <source>
        <dbReference type="Proteomes" id="UP000282971"/>
    </source>
</evidence>
<dbReference type="AlphaFoldDB" id="A0A437LUV4"/>
<reference evidence="1 2" key="1">
    <citation type="submission" date="2019-01" db="EMBL/GenBank/DDBJ databases">
        <authorList>
            <person name="Chen W.-M."/>
        </authorList>
    </citation>
    <scope>NUCLEOTIDE SEQUENCE [LARGE SCALE GENOMIC DNA]</scope>
    <source>
        <strain evidence="1 2">CCP-7</strain>
    </source>
</reference>
<gene>
    <name evidence="1" type="ORF">EOD43_23150</name>
</gene>
<dbReference type="Pfam" id="PF05019">
    <property type="entry name" value="Coq4"/>
    <property type="match status" value="1"/>
</dbReference>
<comment type="caution">
    <text evidence="1">The sequence shown here is derived from an EMBL/GenBank/DDBJ whole genome shotgun (WGS) entry which is preliminary data.</text>
</comment>
<keyword evidence="2" id="KW-1185">Reference proteome</keyword>
<sequence>MTATVMDADLNGRRSWGDALKALRALLADANDTAQVFRIVRALNGDTARKGYDRLLRSAQGGRIAYERVELAGLLSDPAYVARFAEGSVGGAYRDFLSATGYSAEGLADVSRSVDAGRDAQHPYAWFGRRMRDSHDIWHVLTGYQADDPLGEACLVAFTFGQSGGLGWALIAGGAMAKALRMPGGRQAIRAIHEGYRRGRSAAWLAGEDMERLLAEPLADARRRLGLTDPAAYRVMSG</sequence>
<dbReference type="EMBL" id="SACN01000006">
    <property type="protein sequence ID" value="RVT89211.1"/>
    <property type="molecule type" value="Genomic_DNA"/>
</dbReference>
<protein>
    <submittedName>
        <fullName evidence="1">Ubiquinone biosynthesis protein</fullName>
    </submittedName>
</protein>
<organism evidence="1 2">
    <name type="scientific">Sphingomonas crocodyli</name>
    <dbReference type="NCBI Taxonomy" id="1979270"/>
    <lineage>
        <taxon>Bacteria</taxon>
        <taxon>Pseudomonadati</taxon>
        <taxon>Pseudomonadota</taxon>
        <taxon>Alphaproteobacteria</taxon>
        <taxon>Sphingomonadales</taxon>
        <taxon>Sphingomonadaceae</taxon>
        <taxon>Sphingomonas</taxon>
    </lineage>
</organism>
<name>A0A437LUV4_9SPHN</name>
<dbReference type="RefSeq" id="WP_127746800.1">
    <property type="nucleotide sequence ID" value="NZ_SACN01000006.1"/>
</dbReference>
<dbReference type="Proteomes" id="UP000282971">
    <property type="component" value="Unassembled WGS sequence"/>
</dbReference>
<accession>A0A437LUV4</accession>
<dbReference type="InterPro" id="IPR007715">
    <property type="entry name" value="Coq4"/>
</dbReference>
<proteinExistence type="predicted"/>
<dbReference type="GO" id="GO:0006744">
    <property type="term" value="P:ubiquinone biosynthetic process"/>
    <property type="evidence" value="ECO:0007669"/>
    <property type="project" value="InterPro"/>
</dbReference>
<evidence type="ECO:0000313" key="1">
    <source>
        <dbReference type="EMBL" id="RVT89211.1"/>
    </source>
</evidence>